<evidence type="ECO:0000313" key="2">
    <source>
        <dbReference type="EMBL" id="MBJ3812652.1"/>
    </source>
</evidence>
<sequence>MGSGILWWRLRRSPLRRRSDVIEAWTMLVVAVVLFVGVPAAGIVVGAIAHVDGVAAARAERADRHRVTAVLTANAPPLVPDVDGSVPLHQVPARWTAPDGAARTGDAQAPAGSRRGERVAVWLDRHGQVTDDPLDADDVALRVFGASTAAAAGTALAALITLWAVRAILGKRRMAAWDDEWQKTGPEWGSHKS</sequence>
<protein>
    <recommendedName>
        <fullName evidence="4">Transmembrane protein</fullName>
    </recommendedName>
</protein>
<accession>A0ABS0XHG0</accession>
<evidence type="ECO:0000313" key="3">
    <source>
        <dbReference type="Proteomes" id="UP000634780"/>
    </source>
</evidence>
<keyword evidence="1" id="KW-0472">Membrane</keyword>
<dbReference type="PANTHER" id="PTHR42305:SF1">
    <property type="entry name" value="MEMBRANE PROTEIN RV1733C-RELATED"/>
    <property type="match status" value="1"/>
</dbReference>
<dbReference type="InterPro" id="IPR039708">
    <property type="entry name" value="MT1774/Rv1733c-like"/>
</dbReference>
<keyword evidence="3" id="KW-1185">Reference proteome</keyword>
<proteinExistence type="predicted"/>
<dbReference type="Proteomes" id="UP000634780">
    <property type="component" value="Unassembled WGS sequence"/>
</dbReference>
<feature type="transmembrane region" description="Helical" evidence="1">
    <location>
        <begin position="143"/>
        <end position="165"/>
    </location>
</feature>
<evidence type="ECO:0008006" key="4">
    <source>
        <dbReference type="Google" id="ProtNLM"/>
    </source>
</evidence>
<feature type="transmembrane region" description="Helical" evidence="1">
    <location>
        <begin position="21"/>
        <end position="49"/>
    </location>
</feature>
<dbReference type="EMBL" id="JAEKOZ010000041">
    <property type="protein sequence ID" value="MBJ3812652.1"/>
    <property type="molecule type" value="Genomic_DNA"/>
</dbReference>
<gene>
    <name evidence="2" type="ORF">JGB26_37225</name>
</gene>
<comment type="caution">
    <text evidence="2">The sequence shown here is derived from an EMBL/GenBank/DDBJ whole genome shotgun (WGS) entry which is preliminary data.</text>
</comment>
<name>A0ABS0XHG0_9ACTN</name>
<keyword evidence="1" id="KW-1133">Transmembrane helix</keyword>
<keyword evidence="1" id="KW-0812">Transmembrane</keyword>
<reference evidence="2 3" key="1">
    <citation type="submission" date="2020-12" db="EMBL/GenBank/DDBJ databases">
        <title>Streptomyces typhae sp. nov., a novel endophytic actinomycete isolated from the root of cattail pollen (Typha angustifolia L.).</title>
        <authorList>
            <person name="Peng C."/>
            <person name="Liu C."/>
        </authorList>
    </citation>
    <scope>NUCLEOTIDE SEQUENCE [LARGE SCALE GENOMIC DNA]</scope>
    <source>
        <strain evidence="2 3">JCM 4753</strain>
    </source>
</reference>
<dbReference type="PANTHER" id="PTHR42305">
    <property type="entry name" value="MEMBRANE PROTEIN RV1733C-RELATED"/>
    <property type="match status" value="1"/>
</dbReference>
<dbReference type="RefSeq" id="WP_190120531.1">
    <property type="nucleotide sequence ID" value="NZ_BMVR01000027.1"/>
</dbReference>
<evidence type="ECO:0000256" key="1">
    <source>
        <dbReference type="SAM" id="Phobius"/>
    </source>
</evidence>
<organism evidence="2 3">
    <name type="scientific">Streptomyces flavofungini</name>
    <dbReference type="NCBI Taxonomy" id="68200"/>
    <lineage>
        <taxon>Bacteria</taxon>
        <taxon>Bacillati</taxon>
        <taxon>Actinomycetota</taxon>
        <taxon>Actinomycetes</taxon>
        <taxon>Kitasatosporales</taxon>
        <taxon>Streptomycetaceae</taxon>
        <taxon>Streptomyces</taxon>
    </lineage>
</organism>